<gene>
    <name evidence="10" type="primary">gapA1</name>
    <name evidence="10" type="ORF">ULMA_18990</name>
</gene>
<feature type="binding site" evidence="5">
    <location>
        <begin position="209"/>
        <end position="210"/>
    </location>
    <ligand>
        <name>D-glyceraldehyde 3-phosphate</name>
        <dbReference type="ChEBI" id="CHEBI:59776"/>
    </ligand>
</feature>
<dbReference type="SMART" id="SM00846">
    <property type="entry name" value="Gp_dh_N"/>
    <property type="match status" value="1"/>
</dbReference>
<feature type="site" description="Activates thiol group during catalysis" evidence="7">
    <location>
        <position position="178"/>
    </location>
</feature>
<dbReference type="AlphaFoldDB" id="A0A5J4J1X5"/>
<evidence type="ECO:0000313" key="11">
    <source>
        <dbReference type="Proteomes" id="UP000326509"/>
    </source>
</evidence>
<dbReference type="CDD" id="cd05214">
    <property type="entry name" value="GAPDH_I_N"/>
    <property type="match status" value="1"/>
</dbReference>
<dbReference type="Proteomes" id="UP000326509">
    <property type="component" value="Unassembled WGS sequence"/>
</dbReference>
<evidence type="ECO:0000256" key="3">
    <source>
        <dbReference type="ARBA" id="ARBA00023002"/>
    </source>
</evidence>
<organism evidence="10 11">
    <name type="scientific">Patiriisocius marinus</name>
    <dbReference type="NCBI Taxonomy" id="1397112"/>
    <lineage>
        <taxon>Bacteria</taxon>
        <taxon>Pseudomonadati</taxon>
        <taxon>Bacteroidota</taxon>
        <taxon>Flavobacteriia</taxon>
        <taxon>Flavobacteriales</taxon>
        <taxon>Flavobacteriaceae</taxon>
        <taxon>Patiriisocius</taxon>
    </lineage>
</organism>
<reference evidence="10 11" key="1">
    <citation type="submission" date="2019-08" db="EMBL/GenBank/DDBJ databases">
        <title>Draft genome sequence of Ulvibacter marinus type strain NBRC 109484.</title>
        <authorList>
            <person name="Kawano K."/>
            <person name="Ushijima N."/>
            <person name="Kihara M."/>
            <person name="Itoh H."/>
        </authorList>
    </citation>
    <scope>NUCLEOTIDE SEQUENCE [LARGE SCALE GENOMIC DNA]</scope>
    <source>
        <strain evidence="10 11">NBRC 109484</strain>
    </source>
</reference>
<feature type="domain" description="Glyceraldehyde 3-phosphate dehydrogenase NAD(P) binding" evidence="9">
    <location>
        <begin position="4"/>
        <end position="151"/>
    </location>
</feature>
<keyword evidence="6" id="KW-0520">NAD</keyword>
<keyword evidence="3" id="KW-0560">Oxidoreductase</keyword>
<feature type="binding site" evidence="5">
    <location>
        <position position="232"/>
    </location>
    <ligand>
        <name>D-glyceraldehyde 3-phosphate</name>
        <dbReference type="ChEBI" id="CHEBI:59776"/>
    </ligand>
</feature>
<dbReference type="EMBL" id="BKCG01000004">
    <property type="protein sequence ID" value="GER59791.1"/>
    <property type="molecule type" value="Genomic_DNA"/>
</dbReference>
<dbReference type="InterPro" id="IPR020828">
    <property type="entry name" value="GlycerAld_3-P_DH_NAD(P)-bd"/>
</dbReference>
<dbReference type="InterPro" id="IPR006424">
    <property type="entry name" value="Glyceraldehyde-3-P_DH_1"/>
</dbReference>
<dbReference type="FunFam" id="3.30.360.10:FF:000002">
    <property type="entry name" value="Glyceraldehyde-3-phosphate dehydrogenase"/>
    <property type="match status" value="1"/>
</dbReference>
<dbReference type="OrthoDB" id="9803304at2"/>
<evidence type="ECO:0000256" key="8">
    <source>
        <dbReference type="RuleBase" id="RU000397"/>
    </source>
</evidence>
<dbReference type="Gene3D" id="3.30.360.10">
    <property type="entry name" value="Dihydrodipicolinate Reductase, domain 2"/>
    <property type="match status" value="1"/>
</dbReference>
<evidence type="ECO:0000256" key="7">
    <source>
        <dbReference type="PIRSR" id="PIRSR000149-4"/>
    </source>
</evidence>
<feature type="binding site" evidence="6">
    <location>
        <position position="35"/>
    </location>
    <ligand>
        <name>NAD(+)</name>
        <dbReference type="ChEBI" id="CHEBI:57540"/>
    </ligand>
</feature>
<dbReference type="GO" id="GO:0050661">
    <property type="term" value="F:NADP binding"/>
    <property type="evidence" value="ECO:0007669"/>
    <property type="project" value="InterPro"/>
</dbReference>
<dbReference type="InterPro" id="IPR020831">
    <property type="entry name" value="GlycerAld/Erythrose_P_DH"/>
</dbReference>
<protein>
    <submittedName>
        <fullName evidence="10">Type I glyceraldehyde-3-phosphate dehydrogenase</fullName>
    </submittedName>
</protein>
<dbReference type="GO" id="GO:0016620">
    <property type="term" value="F:oxidoreductase activity, acting on the aldehyde or oxo group of donors, NAD or NADP as acceptor"/>
    <property type="evidence" value="ECO:0007669"/>
    <property type="project" value="InterPro"/>
</dbReference>
<feature type="active site" description="Nucleophile" evidence="4">
    <location>
        <position position="151"/>
    </location>
</feature>
<dbReference type="GO" id="GO:0006006">
    <property type="term" value="P:glucose metabolic process"/>
    <property type="evidence" value="ECO:0007669"/>
    <property type="project" value="InterPro"/>
</dbReference>
<sequence length="331" mass="36390">MQKIKVGINGFGRIGRTLFRLLIDHPEIEVIAINDIADARTLSHLLKYDSIHGVLKKNISSTETSINIDNTSVRFTSEKSLDNITWPDIDIVVESTGKYKDRIQLEKHISAGAKKVILSVPPTDESIKTVVLGVNDYLLNKDDVIISNASCTTNNAAPMLKLIHENYGINEAYITTIHSYTTDQSLHDQPHRDLRRARAAGQSIVPTTTGAAKALTKIFPDLSDAIGGCGIRVPVPNGSLCDITMNVKKDVTIEEVNSLFKNAALGSLKNIIEYTEDPIVSIDIIGNSHSCVFDSQMTSVIGNMVKIIGWYDNESGYSSRIIDLIIKISRK</sequence>
<evidence type="ECO:0000256" key="1">
    <source>
        <dbReference type="ARBA" id="ARBA00007406"/>
    </source>
</evidence>
<dbReference type="Pfam" id="PF02800">
    <property type="entry name" value="Gp_dh_C"/>
    <property type="match status" value="1"/>
</dbReference>
<dbReference type="PANTHER" id="PTHR43148">
    <property type="entry name" value="GLYCERALDEHYDE-3-PHOSPHATE DEHYDROGENASE 2"/>
    <property type="match status" value="1"/>
</dbReference>
<dbReference type="Pfam" id="PF00044">
    <property type="entry name" value="Gp_dh_N"/>
    <property type="match status" value="1"/>
</dbReference>
<dbReference type="Gene3D" id="3.40.50.720">
    <property type="entry name" value="NAD(P)-binding Rossmann-like Domain"/>
    <property type="match status" value="1"/>
</dbReference>
<evidence type="ECO:0000259" key="9">
    <source>
        <dbReference type="SMART" id="SM00846"/>
    </source>
</evidence>
<accession>A0A5J4J1X5</accession>
<comment type="similarity">
    <text evidence="1 8">Belongs to the glyceraldehyde-3-phosphate dehydrogenase family.</text>
</comment>
<dbReference type="CDD" id="cd18126">
    <property type="entry name" value="GAPDH_I_C"/>
    <property type="match status" value="1"/>
</dbReference>
<feature type="binding site" evidence="5">
    <location>
        <position position="181"/>
    </location>
    <ligand>
        <name>D-glyceraldehyde 3-phosphate</name>
        <dbReference type="ChEBI" id="CHEBI:59776"/>
    </ligand>
</feature>
<keyword evidence="6" id="KW-0547">Nucleotide-binding</keyword>
<comment type="subunit">
    <text evidence="2">Homotetramer.</text>
</comment>
<dbReference type="InterPro" id="IPR036291">
    <property type="entry name" value="NAD(P)-bd_dom_sf"/>
</dbReference>
<dbReference type="SUPFAM" id="SSF55347">
    <property type="entry name" value="Glyceraldehyde-3-phosphate dehydrogenase-like, C-terminal domain"/>
    <property type="match status" value="1"/>
</dbReference>
<dbReference type="SUPFAM" id="SSF51735">
    <property type="entry name" value="NAD(P)-binding Rossmann-fold domains"/>
    <property type="match status" value="1"/>
</dbReference>
<name>A0A5J4J1X5_9FLAO</name>
<evidence type="ECO:0000256" key="5">
    <source>
        <dbReference type="PIRSR" id="PIRSR000149-2"/>
    </source>
</evidence>
<feature type="binding site" evidence="6">
    <location>
        <position position="119"/>
    </location>
    <ligand>
        <name>NAD(+)</name>
        <dbReference type="ChEBI" id="CHEBI:57540"/>
    </ligand>
</feature>
<comment type="caution">
    <text evidence="10">The sequence shown here is derived from an EMBL/GenBank/DDBJ whole genome shotgun (WGS) entry which is preliminary data.</text>
</comment>
<evidence type="ECO:0000256" key="6">
    <source>
        <dbReference type="PIRSR" id="PIRSR000149-3"/>
    </source>
</evidence>
<dbReference type="NCBIfam" id="TIGR01534">
    <property type="entry name" value="GAPDH-I"/>
    <property type="match status" value="1"/>
</dbReference>
<feature type="binding site" evidence="6">
    <location>
        <position position="313"/>
    </location>
    <ligand>
        <name>NAD(+)</name>
        <dbReference type="ChEBI" id="CHEBI:57540"/>
    </ligand>
</feature>
<dbReference type="PRINTS" id="PR00078">
    <property type="entry name" value="G3PDHDRGNASE"/>
</dbReference>
<dbReference type="PIRSF" id="PIRSF000149">
    <property type="entry name" value="GAP_DH"/>
    <property type="match status" value="1"/>
</dbReference>
<evidence type="ECO:0000313" key="10">
    <source>
        <dbReference type="EMBL" id="GER59791.1"/>
    </source>
</evidence>
<feature type="binding site" evidence="5">
    <location>
        <begin position="150"/>
        <end position="152"/>
    </location>
    <ligand>
        <name>D-glyceraldehyde 3-phosphate</name>
        <dbReference type="ChEBI" id="CHEBI:59776"/>
    </ligand>
</feature>
<dbReference type="RefSeq" id="WP_151674245.1">
    <property type="nucleotide sequence ID" value="NZ_BKCG01000004.1"/>
</dbReference>
<keyword evidence="11" id="KW-1185">Reference proteome</keyword>
<evidence type="ECO:0000256" key="2">
    <source>
        <dbReference type="ARBA" id="ARBA00011881"/>
    </source>
</evidence>
<proteinExistence type="inferred from homology"/>
<dbReference type="InterPro" id="IPR020829">
    <property type="entry name" value="GlycerAld_3-P_DH_cat"/>
</dbReference>
<feature type="binding site" evidence="6">
    <location>
        <begin position="13"/>
        <end position="14"/>
    </location>
    <ligand>
        <name>NAD(+)</name>
        <dbReference type="ChEBI" id="CHEBI:57540"/>
    </ligand>
</feature>
<evidence type="ECO:0000256" key="4">
    <source>
        <dbReference type="PIRSR" id="PIRSR000149-1"/>
    </source>
</evidence>
<dbReference type="GO" id="GO:0051287">
    <property type="term" value="F:NAD binding"/>
    <property type="evidence" value="ECO:0007669"/>
    <property type="project" value="InterPro"/>
</dbReference>
<dbReference type="FunFam" id="3.40.50.720:FF:000001">
    <property type="entry name" value="Glyceraldehyde-3-phosphate dehydrogenase"/>
    <property type="match status" value="1"/>
</dbReference>